<feature type="transmembrane region" description="Helical" evidence="1">
    <location>
        <begin position="12"/>
        <end position="35"/>
    </location>
</feature>
<comment type="caution">
    <text evidence="2">The sequence shown here is derived from an EMBL/GenBank/DDBJ whole genome shotgun (WGS) entry which is preliminary data.</text>
</comment>
<evidence type="ECO:0000313" key="3">
    <source>
        <dbReference type="Proteomes" id="UP000176186"/>
    </source>
</evidence>
<reference evidence="2 3" key="1">
    <citation type="journal article" date="2016" name="Nat. Commun.">
        <title>Thousands of microbial genomes shed light on interconnected biogeochemical processes in an aquifer system.</title>
        <authorList>
            <person name="Anantharaman K."/>
            <person name="Brown C.T."/>
            <person name="Hug L.A."/>
            <person name="Sharon I."/>
            <person name="Castelle C.J."/>
            <person name="Probst A.J."/>
            <person name="Thomas B.C."/>
            <person name="Singh A."/>
            <person name="Wilkins M.J."/>
            <person name="Karaoz U."/>
            <person name="Brodie E.L."/>
            <person name="Williams K.H."/>
            <person name="Hubbard S.S."/>
            <person name="Banfield J.F."/>
        </authorList>
    </citation>
    <scope>NUCLEOTIDE SEQUENCE [LARGE SCALE GENOMIC DNA]</scope>
</reference>
<keyword evidence="1" id="KW-0472">Membrane</keyword>
<name>A0A1F6BDZ3_9BACT</name>
<dbReference type="Proteomes" id="UP000176186">
    <property type="component" value="Unassembled WGS sequence"/>
</dbReference>
<gene>
    <name evidence="2" type="ORF">A2363_03770</name>
</gene>
<organism evidence="2 3">
    <name type="scientific">Candidatus Gottesmanbacteria bacterium RIFOXYB1_FULL_47_11</name>
    <dbReference type="NCBI Taxonomy" id="1798401"/>
    <lineage>
        <taxon>Bacteria</taxon>
        <taxon>Candidatus Gottesmaniibacteriota</taxon>
    </lineage>
</organism>
<keyword evidence="1" id="KW-0812">Transmembrane</keyword>
<dbReference type="STRING" id="1798401.A2363_03770"/>
<sequence length="244" mass="26199">MQVKKFFQTYKLFIITGVSVLISASGFIFGVIPLARNVIAMQQTLRQLSGDIAALRQKTSVLATLDEVALRDNLLTLASAVPPDQSPETILSTIDGVSQETGVLLKDFQILNVGSLSTESAKKRTKYEADLGSSVLDVMVTVDGSYQQVLEFLASAGSVRRLFHIVSFNLSSSVTGIAARITLRAFYFPYPSKVGSVLQPIPALSSEQEKTIAQVTNMRLISAAIVAQEGGVAPTGGKSDPFQR</sequence>
<dbReference type="Gene3D" id="3.30.70.60">
    <property type="match status" value="1"/>
</dbReference>
<proteinExistence type="predicted"/>
<dbReference type="AlphaFoldDB" id="A0A1F6BDZ3"/>
<evidence type="ECO:0000313" key="2">
    <source>
        <dbReference type="EMBL" id="OGG35166.1"/>
    </source>
</evidence>
<keyword evidence="1" id="KW-1133">Transmembrane helix</keyword>
<evidence type="ECO:0000256" key="1">
    <source>
        <dbReference type="SAM" id="Phobius"/>
    </source>
</evidence>
<dbReference type="InterPro" id="IPR014717">
    <property type="entry name" value="Transl_elong_EF1B/ribsomal_bS6"/>
</dbReference>
<protein>
    <submittedName>
        <fullName evidence="2">Uncharacterized protein</fullName>
    </submittedName>
</protein>
<accession>A0A1F6BDZ3</accession>
<dbReference type="EMBL" id="MFKE01000017">
    <property type="protein sequence ID" value="OGG35166.1"/>
    <property type="molecule type" value="Genomic_DNA"/>
</dbReference>